<evidence type="ECO:0000256" key="2">
    <source>
        <dbReference type="ARBA" id="ARBA00023002"/>
    </source>
</evidence>
<comment type="caution">
    <text evidence="4">The sequence shown here is derived from an EMBL/GenBank/DDBJ whole genome shotgun (WGS) entry which is preliminary data.</text>
</comment>
<dbReference type="Pfam" id="PF13561">
    <property type="entry name" value="adh_short_C2"/>
    <property type="match status" value="1"/>
</dbReference>
<dbReference type="CDD" id="cd05233">
    <property type="entry name" value="SDR_c"/>
    <property type="match status" value="1"/>
</dbReference>
<reference evidence="4" key="1">
    <citation type="journal article" date="2020" name="mSystems">
        <title>Genome- and Community-Level Interaction Insights into Carbon Utilization and Element Cycling Functions of Hydrothermarchaeota in Hydrothermal Sediment.</title>
        <authorList>
            <person name="Zhou Z."/>
            <person name="Liu Y."/>
            <person name="Xu W."/>
            <person name="Pan J."/>
            <person name="Luo Z.H."/>
            <person name="Li M."/>
        </authorList>
    </citation>
    <scope>NUCLEOTIDE SEQUENCE</scope>
    <source>
        <strain evidence="4">SpSt-997</strain>
    </source>
</reference>
<feature type="domain" description="Ketoreductase" evidence="3">
    <location>
        <begin position="6"/>
        <end position="183"/>
    </location>
</feature>
<evidence type="ECO:0000256" key="1">
    <source>
        <dbReference type="ARBA" id="ARBA00006484"/>
    </source>
</evidence>
<dbReference type="PRINTS" id="PR00080">
    <property type="entry name" value="SDRFAMILY"/>
</dbReference>
<proteinExistence type="inferred from homology"/>
<dbReference type="EC" id="1.1.1.47" evidence="4"/>
<dbReference type="PANTHER" id="PTHR42760:SF133">
    <property type="entry name" value="3-OXOACYL-[ACYL-CARRIER-PROTEIN] REDUCTASE"/>
    <property type="match status" value="1"/>
</dbReference>
<dbReference type="PRINTS" id="PR00081">
    <property type="entry name" value="GDHRDH"/>
</dbReference>
<dbReference type="InterPro" id="IPR020904">
    <property type="entry name" value="Sc_DH/Rdtase_CS"/>
</dbReference>
<dbReference type="AlphaFoldDB" id="A0A8J4H9R9"/>
<dbReference type="PANTHER" id="PTHR42760">
    <property type="entry name" value="SHORT-CHAIN DEHYDROGENASES/REDUCTASES FAMILY MEMBER"/>
    <property type="match status" value="1"/>
</dbReference>
<dbReference type="GO" id="GO:0048038">
    <property type="term" value="F:quinone binding"/>
    <property type="evidence" value="ECO:0007669"/>
    <property type="project" value="TreeGrafter"/>
</dbReference>
<dbReference type="PROSITE" id="PS00061">
    <property type="entry name" value="ADH_SHORT"/>
    <property type="match status" value="1"/>
</dbReference>
<dbReference type="NCBIfam" id="NF005559">
    <property type="entry name" value="PRK07231.1"/>
    <property type="match status" value="1"/>
</dbReference>
<accession>A0A8J4H9R9</accession>
<dbReference type="InterPro" id="IPR057326">
    <property type="entry name" value="KR_dom"/>
</dbReference>
<sequence>MRFSGKTAIVTGGLSGIGEAIAQALAREGAEVVAADISASETTLSGGGILPLRTDVADPASVAALVTAAREKFGRIDYLVTSAGIGHDISFLETPLAEFDRMVAINLRGTFLTAQAVAREMVKTGGGAIVTIGSVSGLRGNIGRAAYGATKGGVGVLTQVMATELASSGVRVNCLAPGPVETPLVARMHDAATRAAWARVTPMHRYAAPEEIAASACFLLSAEASFITGHILAVDGGFLGAGLAERG</sequence>
<gene>
    <name evidence="4" type="ORF">ENY07_04165</name>
</gene>
<dbReference type="FunFam" id="3.40.50.720:FF:000084">
    <property type="entry name" value="Short-chain dehydrogenase reductase"/>
    <property type="match status" value="1"/>
</dbReference>
<dbReference type="SMART" id="SM00822">
    <property type="entry name" value="PKS_KR"/>
    <property type="match status" value="1"/>
</dbReference>
<evidence type="ECO:0000313" key="4">
    <source>
        <dbReference type="EMBL" id="HGC42408.1"/>
    </source>
</evidence>
<organism evidence="4">
    <name type="scientific">Acidicaldus sp</name>
    <dbReference type="NCBI Taxonomy" id="1872105"/>
    <lineage>
        <taxon>Bacteria</taxon>
        <taxon>Pseudomonadati</taxon>
        <taxon>Pseudomonadota</taxon>
        <taxon>Alphaproteobacteria</taxon>
        <taxon>Acetobacterales</taxon>
        <taxon>Acetobacteraceae</taxon>
        <taxon>Acidicaldus</taxon>
    </lineage>
</organism>
<evidence type="ECO:0000259" key="3">
    <source>
        <dbReference type="SMART" id="SM00822"/>
    </source>
</evidence>
<dbReference type="EMBL" id="DTQM01000080">
    <property type="protein sequence ID" value="HGC42408.1"/>
    <property type="molecule type" value="Genomic_DNA"/>
</dbReference>
<dbReference type="InterPro" id="IPR002347">
    <property type="entry name" value="SDR_fam"/>
</dbReference>
<name>A0A8J4H9R9_9PROT</name>
<dbReference type="InterPro" id="IPR036291">
    <property type="entry name" value="NAD(P)-bd_dom_sf"/>
</dbReference>
<comment type="similarity">
    <text evidence="1">Belongs to the short-chain dehydrogenases/reductases (SDR) family.</text>
</comment>
<dbReference type="GO" id="GO:0006633">
    <property type="term" value="P:fatty acid biosynthetic process"/>
    <property type="evidence" value="ECO:0007669"/>
    <property type="project" value="TreeGrafter"/>
</dbReference>
<protein>
    <submittedName>
        <fullName evidence="4">Glucose 1-dehydrogenase</fullName>
        <ecNumber evidence="4">1.1.1.47</ecNumber>
    </submittedName>
</protein>
<dbReference type="SUPFAM" id="SSF51735">
    <property type="entry name" value="NAD(P)-binding Rossmann-fold domains"/>
    <property type="match status" value="1"/>
</dbReference>
<dbReference type="Gene3D" id="3.40.50.720">
    <property type="entry name" value="NAD(P)-binding Rossmann-like Domain"/>
    <property type="match status" value="1"/>
</dbReference>
<dbReference type="GO" id="GO:0047936">
    <property type="term" value="F:glucose 1-dehydrogenase [NAD(P)+] activity"/>
    <property type="evidence" value="ECO:0007669"/>
    <property type="project" value="UniProtKB-EC"/>
</dbReference>
<keyword evidence="2 4" id="KW-0560">Oxidoreductase</keyword>